<dbReference type="SMART" id="SM00347">
    <property type="entry name" value="HTH_MARR"/>
    <property type="match status" value="1"/>
</dbReference>
<dbReference type="Gene3D" id="1.10.10.10">
    <property type="entry name" value="Winged helix-like DNA-binding domain superfamily/Winged helix DNA-binding domain"/>
    <property type="match status" value="1"/>
</dbReference>
<evidence type="ECO:0000313" key="3">
    <source>
        <dbReference type="Proteomes" id="UP000318380"/>
    </source>
</evidence>
<reference evidence="2 3" key="1">
    <citation type="submission" date="2019-06" db="EMBL/GenBank/DDBJ databases">
        <title>Sequencing the genomes of 1000 actinobacteria strains.</title>
        <authorList>
            <person name="Klenk H.-P."/>
        </authorList>
    </citation>
    <scope>NUCLEOTIDE SEQUENCE [LARGE SCALE GENOMIC DNA]</scope>
    <source>
        <strain evidence="2 3">DSM 24683</strain>
    </source>
</reference>
<evidence type="ECO:0000259" key="1">
    <source>
        <dbReference type="PROSITE" id="PS50995"/>
    </source>
</evidence>
<dbReference type="Pfam" id="PF01047">
    <property type="entry name" value="MarR"/>
    <property type="match status" value="1"/>
</dbReference>
<dbReference type="AlphaFoldDB" id="A0A561BS76"/>
<organism evidence="2 3">
    <name type="scientific">Kribbella amoyensis</name>
    <dbReference type="NCBI Taxonomy" id="996641"/>
    <lineage>
        <taxon>Bacteria</taxon>
        <taxon>Bacillati</taxon>
        <taxon>Actinomycetota</taxon>
        <taxon>Actinomycetes</taxon>
        <taxon>Propionibacteriales</taxon>
        <taxon>Kribbellaceae</taxon>
        <taxon>Kribbella</taxon>
    </lineage>
</organism>
<protein>
    <submittedName>
        <fullName evidence="2">DNA-binding MarR family transcriptional regulator</fullName>
    </submittedName>
</protein>
<dbReference type="OrthoDB" id="5148120at2"/>
<dbReference type="InterPro" id="IPR036388">
    <property type="entry name" value="WH-like_DNA-bd_sf"/>
</dbReference>
<feature type="domain" description="HTH marR-type" evidence="1">
    <location>
        <begin position="3"/>
        <end position="135"/>
    </location>
</feature>
<keyword evidence="3" id="KW-1185">Reference proteome</keyword>
<dbReference type="GO" id="GO:0006950">
    <property type="term" value="P:response to stress"/>
    <property type="evidence" value="ECO:0007669"/>
    <property type="project" value="TreeGrafter"/>
</dbReference>
<dbReference type="GO" id="GO:0003677">
    <property type="term" value="F:DNA binding"/>
    <property type="evidence" value="ECO:0007669"/>
    <property type="project" value="UniProtKB-KW"/>
</dbReference>
<keyword evidence="2" id="KW-0238">DNA-binding</keyword>
<gene>
    <name evidence="2" type="ORF">FB561_2857</name>
</gene>
<dbReference type="InterPro" id="IPR036390">
    <property type="entry name" value="WH_DNA-bd_sf"/>
</dbReference>
<dbReference type="PROSITE" id="PS50995">
    <property type="entry name" value="HTH_MARR_2"/>
    <property type="match status" value="1"/>
</dbReference>
<dbReference type="PRINTS" id="PR00598">
    <property type="entry name" value="HTHMARR"/>
</dbReference>
<dbReference type="PANTHER" id="PTHR33164">
    <property type="entry name" value="TRANSCRIPTIONAL REGULATOR, MARR FAMILY"/>
    <property type="match status" value="1"/>
</dbReference>
<dbReference type="InterPro" id="IPR039422">
    <property type="entry name" value="MarR/SlyA-like"/>
</dbReference>
<accession>A0A561BS76</accession>
<dbReference type="EMBL" id="VIVK01000001">
    <property type="protein sequence ID" value="TWD81735.1"/>
    <property type="molecule type" value="Genomic_DNA"/>
</dbReference>
<dbReference type="PANTHER" id="PTHR33164:SF43">
    <property type="entry name" value="HTH-TYPE TRANSCRIPTIONAL REPRESSOR YETL"/>
    <property type="match status" value="1"/>
</dbReference>
<dbReference type="RefSeq" id="WP_145806823.1">
    <property type="nucleotide sequence ID" value="NZ_VIVK01000001.1"/>
</dbReference>
<dbReference type="SUPFAM" id="SSF46785">
    <property type="entry name" value="Winged helix' DNA-binding domain"/>
    <property type="match status" value="1"/>
</dbReference>
<comment type="caution">
    <text evidence="2">The sequence shown here is derived from an EMBL/GenBank/DDBJ whole genome shotgun (WGS) entry which is preliminary data.</text>
</comment>
<dbReference type="GO" id="GO:0003700">
    <property type="term" value="F:DNA-binding transcription factor activity"/>
    <property type="evidence" value="ECO:0007669"/>
    <property type="project" value="InterPro"/>
</dbReference>
<name>A0A561BS76_9ACTN</name>
<proteinExistence type="predicted"/>
<sequence length="137" mass="14919">MESEDLGALFGLIARRLMLAEKPLLTGHGLSMWGYAVLTRLAERPAETQQALAQAIGYDKTRLIALLDTLEADGLVIRTPDPADRRARTVGLTRAGQDRFRAARAAVRAMEQEFLGDLTAAEKRALLAVLPRLAHGS</sequence>
<evidence type="ECO:0000313" key="2">
    <source>
        <dbReference type="EMBL" id="TWD81735.1"/>
    </source>
</evidence>
<dbReference type="Proteomes" id="UP000318380">
    <property type="component" value="Unassembled WGS sequence"/>
</dbReference>
<dbReference type="InterPro" id="IPR000835">
    <property type="entry name" value="HTH_MarR-typ"/>
</dbReference>